<protein>
    <recommendedName>
        <fullName evidence="16">Heat shock protein 75 kDa, mitochondrial</fullName>
    </recommendedName>
    <alternativeName>
        <fullName evidence="4">Heat shock protein 83</fullName>
    </alternativeName>
    <alternativeName>
        <fullName evidence="18">TNFR-associated protein 1</fullName>
    </alternativeName>
    <alternativeName>
        <fullName evidence="17">Tumor necrosis factor type 1 receptor-associated protein</fullName>
    </alternativeName>
</protein>
<dbReference type="GO" id="GO:0140662">
    <property type="term" value="F:ATP-dependent protein folding chaperone"/>
    <property type="evidence" value="ECO:0007669"/>
    <property type="project" value="InterPro"/>
</dbReference>
<keyword evidence="5" id="KW-0597">Phosphoprotein</keyword>
<evidence type="ECO:0000256" key="19">
    <source>
        <dbReference type="PIRSR" id="PIRSR002583-1"/>
    </source>
</evidence>
<keyword evidence="13" id="KW-0143">Chaperone</keyword>
<name>A0AAW2HST3_9NEOP</name>
<dbReference type="AlphaFoldDB" id="A0AAW2HST3"/>
<comment type="subunit">
    <text evidence="15">Binds to the intracellular domain of tumor necrosis factor type 1 receptor. Binds to RB1. Interacts with SRC. Interacts with SDHA.</text>
</comment>
<keyword evidence="6 19" id="KW-0547">Nucleotide-binding</keyword>
<dbReference type="Pfam" id="PF13589">
    <property type="entry name" value="HATPase_c_3"/>
    <property type="match status" value="1"/>
</dbReference>
<dbReference type="PIRSF" id="PIRSF002583">
    <property type="entry name" value="Hsp90"/>
    <property type="match status" value="1"/>
</dbReference>
<evidence type="ECO:0000256" key="8">
    <source>
        <dbReference type="ARBA" id="ARBA00022840"/>
    </source>
</evidence>
<evidence type="ECO:0000256" key="16">
    <source>
        <dbReference type="ARBA" id="ARBA00073018"/>
    </source>
</evidence>
<keyword evidence="9" id="KW-0809">Transit peptide</keyword>
<comment type="caution">
    <text evidence="21">The sequence shown here is derived from an EMBL/GenBank/DDBJ whole genome shotgun (WGS) entry which is preliminary data.</text>
</comment>
<reference evidence="21" key="1">
    <citation type="journal article" date="2024" name="Gigascience">
        <title>Chromosome-level genome of the poultry shaft louse Menopon gallinae provides insight into the host-switching and adaptive evolution of parasitic lice.</title>
        <authorList>
            <person name="Xu Y."/>
            <person name="Ma L."/>
            <person name="Liu S."/>
            <person name="Liang Y."/>
            <person name="Liu Q."/>
            <person name="He Z."/>
            <person name="Tian L."/>
            <person name="Duan Y."/>
            <person name="Cai W."/>
            <person name="Li H."/>
            <person name="Song F."/>
        </authorList>
    </citation>
    <scope>NUCLEOTIDE SEQUENCE</scope>
    <source>
        <strain evidence="21">Cailab_2023a</strain>
    </source>
</reference>
<dbReference type="PANTHER" id="PTHR11528">
    <property type="entry name" value="HEAT SHOCK PROTEIN 90 FAMILY MEMBER"/>
    <property type="match status" value="1"/>
</dbReference>
<dbReference type="GO" id="GO:0051082">
    <property type="term" value="F:unfolded protein binding"/>
    <property type="evidence" value="ECO:0007669"/>
    <property type="project" value="InterPro"/>
</dbReference>
<feature type="binding site" evidence="19">
    <location>
        <position position="95"/>
    </location>
    <ligand>
        <name>ATP</name>
        <dbReference type="ChEBI" id="CHEBI:30616"/>
    </ligand>
</feature>
<comment type="similarity">
    <text evidence="3">Belongs to the heat shock protein 90 family.</text>
</comment>
<gene>
    <name evidence="21" type="ORF">PYX00_005661</name>
</gene>
<accession>A0AAW2HST3</accession>
<feature type="domain" description="Histidine kinase/HSP90-like ATPase" evidence="20">
    <location>
        <begin position="88"/>
        <end position="245"/>
    </location>
</feature>
<dbReference type="PRINTS" id="PR00775">
    <property type="entry name" value="HEATSHOCK90"/>
</dbReference>
<evidence type="ECO:0000256" key="15">
    <source>
        <dbReference type="ARBA" id="ARBA00066161"/>
    </source>
</evidence>
<dbReference type="Pfam" id="PF00183">
    <property type="entry name" value="HSP90"/>
    <property type="match status" value="1"/>
</dbReference>
<dbReference type="GO" id="GO:0019901">
    <property type="term" value="F:protein kinase binding"/>
    <property type="evidence" value="ECO:0007669"/>
    <property type="project" value="UniProtKB-ARBA"/>
</dbReference>
<evidence type="ECO:0000256" key="14">
    <source>
        <dbReference type="ARBA" id="ARBA00057498"/>
    </source>
</evidence>
<evidence type="ECO:0000256" key="1">
    <source>
        <dbReference type="ARBA" id="ARBA00004273"/>
    </source>
</evidence>
<comment type="function">
    <text evidence="14">Chaperone that expresses an ATPase activity. Involved in maintaining mitochondrial function and polarization, downstream of PINK1 and mitochondrial complex I. Is a negative regulator of mitochondrial respiration able to modulate the balance between oxidative phosphorylation and aerobic glycolysis. The impact of TRAP1 on mitochondrial respiration is probably mediated by modulation of mitochondrial SRC and inhibition of SDHA.</text>
</comment>
<evidence type="ECO:0000256" key="10">
    <source>
        <dbReference type="ARBA" id="ARBA00022990"/>
    </source>
</evidence>
<feature type="binding site" evidence="19">
    <location>
        <position position="151"/>
    </location>
    <ligand>
        <name>ATP</name>
        <dbReference type="ChEBI" id="CHEBI:30616"/>
    </ligand>
</feature>
<dbReference type="SUPFAM" id="SSF110942">
    <property type="entry name" value="HSP90 C-terminal domain"/>
    <property type="match status" value="1"/>
</dbReference>
<dbReference type="CDD" id="cd16927">
    <property type="entry name" value="HATPase_Hsp90-like"/>
    <property type="match status" value="1"/>
</dbReference>
<evidence type="ECO:0000256" key="9">
    <source>
        <dbReference type="ARBA" id="ARBA00022946"/>
    </source>
</evidence>
<keyword evidence="7" id="KW-0999">Mitochondrion inner membrane</keyword>
<dbReference type="FunFam" id="3.30.565.10:FF:000021">
    <property type="entry name" value="Heat shock protein 75 kDa, mitochondrial"/>
    <property type="match status" value="1"/>
</dbReference>
<dbReference type="SMART" id="SM00387">
    <property type="entry name" value="HATPase_c"/>
    <property type="match status" value="1"/>
</dbReference>
<dbReference type="InterPro" id="IPR036890">
    <property type="entry name" value="HATPase_C_sf"/>
</dbReference>
<keyword evidence="12" id="KW-0472">Membrane</keyword>
<dbReference type="Gene3D" id="3.30.230.80">
    <property type="match status" value="1"/>
</dbReference>
<dbReference type="Gene3D" id="3.40.50.11260">
    <property type="match status" value="1"/>
</dbReference>
<keyword evidence="10" id="KW-0007">Acetylation</keyword>
<dbReference type="Gene3D" id="3.30.565.10">
    <property type="entry name" value="Histidine kinase-like ATPase, C-terminal domain"/>
    <property type="match status" value="1"/>
</dbReference>
<feature type="binding site" evidence="19">
    <location>
        <begin position="158"/>
        <end position="159"/>
    </location>
    <ligand>
        <name>ATP</name>
        <dbReference type="ChEBI" id="CHEBI:30616"/>
    </ligand>
</feature>
<evidence type="ECO:0000256" key="4">
    <source>
        <dbReference type="ARBA" id="ARBA00021845"/>
    </source>
</evidence>
<evidence type="ECO:0000313" key="21">
    <source>
        <dbReference type="EMBL" id="KAL0272837.1"/>
    </source>
</evidence>
<dbReference type="InterPro" id="IPR001404">
    <property type="entry name" value="Hsp90_fam"/>
</dbReference>
<evidence type="ECO:0000256" key="17">
    <source>
        <dbReference type="ARBA" id="ARBA00076190"/>
    </source>
</evidence>
<dbReference type="InterPro" id="IPR003594">
    <property type="entry name" value="HATPase_dom"/>
</dbReference>
<evidence type="ECO:0000256" key="3">
    <source>
        <dbReference type="ARBA" id="ARBA00008239"/>
    </source>
</evidence>
<evidence type="ECO:0000256" key="5">
    <source>
        <dbReference type="ARBA" id="ARBA00022553"/>
    </source>
</evidence>
<feature type="binding site" evidence="19">
    <location>
        <begin position="184"/>
        <end position="189"/>
    </location>
    <ligand>
        <name>ATP</name>
        <dbReference type="ChEBI" id="CHEBI:30616"/>
    </ligand>
</feature>
<evidence type="ECO:0000256" key="18">
    <source>
        <dbReference type="ARBA" id="ARBA00080766"/>
    </source>
</evidence>
<dbReference type="GO" id="GO:0016887">
    <property type="term" value="F:ATP hydrolysis activity"/>
    <property type="evidence" value="ECO:0007669"/>
    <property type="project" value="InterPro"/>
</dbReference>
<dbReference type="FunFam" id="3.30.230.80:FF:000004">
    <property type="entry name" value="Heat shock protein 75 kDa"/>
    <property type="match status" value="1"/>
</dbReference>
<dbReference type="GO" id="GO:0005524">
    <property type="term" value="F:ATP binding"/>
    <property type="evidence" value="ECO:0007669"/>
    <property type="project" value="UniProtKB-KW"/>
</dbReference>
<evidence type="ECO:0000256" key="2">
    <source>
        <dbReference type="ARBA" id="ARBA00004305"/>
    </source>
</evidence>
<dbReference type="FunFam" id="1.20.120.790:FF:000004">
    <property type="entry name" value="Heat shock protein 75 kDa"/>
    <property type="match status" value="1"/>
</dbReference>
<dbReference type="InterPro" id="IPR037196">
    <property type="entry name" value="HSP90_C"/>
</dbReference>
<dbReference type="Gene3D" id="1.20.120.790">
    <property type="entry name" value="Heat shock protein 90, C-terminal domain"/>
    <property type="match status" value="1"/>
</dbReference>
<dbReference type="HAMAP" id="MF_00505">
    <property type="entry name" value="HSP90"/>
    <property type="match status" value="1"/>
</dbReference>
<proteinExistence type="inferred from homology"/>
<evidence type="ECO:0000256" key="11">
    <source>
        <dbReference type="ARBA" id="ARBA00023128"/>
    </source>
</evidence>
<feature type="binding site" evidence="19">
    <location>
        <position position="138"/>
    </location>
    <ligand>
        <name>ATP</name>
        <dbReference type="ChEBI" id="CHEBI:30616"/>
    </ligand>
</feature>
<evidence type="ECO:0000256" key="7">
    <source>
        <dbReference type="ARBA" id="ARBA00022792"/>
    </source>
</evidence>
<dbReference type="GO" id="GO:0005743">
    <property type="term" value="C:mitochondrial inner membrane"/>
    <property type="evidence" value="ECO:0007669"/>
    <property type="project" value="UniProtKB-SubCell"/>
</dbReference>
<feature type="binding site" evidence="19">
    <location>
        <position position="235"/>
    </location>
    <ligand>
        <name>ATP</name>
        <dbReference type="ChEBI" id="CHEBI:30616"/>
    </ligand>
</feature>
<dbReference type="InterPro" id="IPR020568">
    <property type="entry name" value="Ribosomal_Su5_D2-typ_SF"/>
</dbReference>
<evidence type="ECO:0000256" key="13">
    <source>
        <dbReference type="ARBA" id="ARBA00023186"/>
    </source>
</evidence>
<dbReference type="FunFam" id="3.40.50.11260:FF:000004">
    <property type="entry name" value="Heat shock protein 75 mitochondrial"/>
    <property type="match status" value="1"/>
</dbReference>
<feature type="binding site" evidence="19">
    <location>
        <position position="143"/>
    </location>
    <ligand>
        <name>ATP</name>
        <dbReference type="ChEBI" id="CHEBI:30616"/>
    </ligand>
</feature>
<dbReference type="NCBIfam" id="NF003555">
    <property type="entry name" value="PRK05218.1"/>
    <property type="match status" value="1"/>
</dbReference>
<dbReference type="InterPro" id="IPR020575">
    <property type="entry name" value="Hsp90_N"/>
</dbReference>
<feature type="binding site" evidence="19">
    <location>
        <position position="386"/>
    </location>
    <ligand>
        <name>ATP</name>
        <dbReference type="ChEBI" id="CHEBI:30616"/>
    </ligand>
</feature>
<dbReference type="GO" id="GO:0005759">
    <property type="term" value="C:mitochondrial matrix"/>
    <property type="evidence" value="ECO:0007669"/>
    <property type="project" value="UniProtKB-SubCell"/>
</dbReference>
<dbReference type="SUPFAM" id="SSF55874">
    <property type="entry name" value="ATPase domain of HSP90 chaperone/DNA topoisomerase II/histidine kinase"/>
    <property type="match status" value="1"/>
</dbReference>
<keyword evidence="8 19" id="KW-0067">ATP-binding</keyword>
<evidence type="ECO:0000256" key="12">
    <source>
        <dbReference type="ARBA" id="ARBA00023136"/>
    </source>
</evidence>
<comment type="subcellular location">
    <subcellularLocation>
        <location evidence="1">Mitochondrion inner membrane</location>
    </subcellularLocation>
    <subcellularLocation>
        <location evidence="2">Mitochondrion matrix</location>
    </subcellularLocation>
</comment>
<dbReference type="EMBL" id="JARGDH010000003">
    <property type="protein sequence ID" value="KAL0272837.1"/>
    <property type="molecule type" value="Genomic_DNA"/>
</dbReference>
<sequence>MAHRILIRLGKCGVSYVSRRSSLSQPQVFLQLQKSSRSLPACMYSNQAETAVKNEGSEKPGHAGKHTHEFQAETRMLLDMMAKSLYSDKEVFIRELISNSSDAIEKLRYKAVTQGKPLPDGLISISTDKQNRTITFKDSGIGMSKEELISNLGTIARSGSKAFLEELQQKGQSALSESSNIIGQFGVGFYSSFMVAEKVEVYTKSYVENSVGYKWSCDGSGTYDIEEAPGVQQGTEIKIYLKVDCREFADEQTVKDIIKKYSNFVGSPVQVNGTQVNTIQPLWLKDPKDIQPEQHLEFYRFISFAYDKPRFTLHYRTDSPLMINALLYFPESKPDLFQLSRESDSGVALYCRKVLIQSKAESLLPKWLRFIKGVVDSEDIPLNLSRELLQNSALIAKLRNVLTARVIKFLGEKLSKERSEYEKFHNDYSIFLKEGILTSANVLEREDIAKLLLFEFSNSPGEKHTLTDYVNNMKGNERKIFYLNAPNRELAEASPYYESIKKKNVDVIFCYERYDEMIFSHLMEFKKCKLVSLESDIREDKESAAADSDLKEIIGDVNNVEKWFKTTLKGKVYTVKTTQRLEKHPCVVTVEEMAAARQFIRNQQNSSFTEESKYSLLQPRLEINPKHPIIKKLSKLITSDPKLAELLAKQLFVNAMVQAGLIEDSRTVLLGMNELLTLALDKH</sequence>
<evidence type="ECO:0000259" key="20">
    <source>
        <dbReference type="SMART" id="SM00387"/>
    </source>
</evidence>
<evidence type="ECO:0000256" key="6">
    <source>
        <dbReference type="ARBA" id="ARBA00022741"/>
    </source>
</evidence>
<dbReference type="SUPFAM" id="SSF54211">
    <property type="entry name" value="Ribosomal protein S5 domain 2-like"/>
    <property type="match status" value="1"/>
</dbReference>
<feature type="binding site" evidence="19">
    <location>
        <position position="99"/>
    </location>
    <ligand>
        <name>ATP</name>
        <dbReference type="ChEBI" id="CHEBI:30616"/>
    </ligand>
</feature>
<keyword evidence="11" id="KW-0496">Mitochondrion</keyword>
<organism evidence="21">
    <name type="scientific">Menopon gallinae</name>
    <name type="common">poultry shaft louse</name>
    <dbReference type="NCBI Taxonomy" id="328185"/>
    <lineage>
        <taxon>Eukaryota</taxon>
        <taxon>Metazoa</taxon>
        <taxon>Ecdysozoa</taxon>
        <taxon>Arthropoda</taxon>
        <taxon>Hexapoda</taxon>
        <taxon>Insecta</taxon>
        <taxon>Pterygota</taxon>
        <taxon>Neoptera</taxon>
        <taxon>Paraneoptera</taxon>
        <taxon>Psocodea</taxon>
        <taxon>Troctomorpha</taxon>
        <taxon>Phthiraptera</taxon>
        <taxon>Amblycera</taxon>
        <taxon>Menoponidae</taxon>
        <taxon>Menopon</taxon>
    </lineage>
</organism>